<evidence type="ECO:0000256" key="4">
    <source>
        <dbReference type="ARBA" id="ARBA00022692"/>
    </source>
</evidence>
<evidence type="ECO:0000256" key="8">
    <source>
        <dbReference type="SAM" id="SignalP"/>
    </source>
</evidence>
<dbReference type="InterPro" id="IPR037066">
    <property type="entry name" value="Plug_dom_sf"/>
</dbReference>
<evidence type="ECO:0000259" key="9">
    <source>
        <dbReference type="Pfam" id="PF07715"/>
    </source>
</evidence>
<keyword evidence="3 7" id="KW-1134">Transmembrane beta strand</keyword>
<dbReference type="SUPFAM" id="SSF56935">
    <property type="entry name" value="Porins"/>
    <property type="match status" value="1"/>
</dbReference>
<sequence>MHSPYNNFLRRLTKAIGLLSLVFCLAFSVSNPVMAQGFEVTGQVVDGETDEPIPGVNIVEVGTQTGTVTDVDGEFTLTVSGPNVQLTFSFVGYEAQTIALSGREDITVELGQSLAQLDDLVVTAFGMERERKSLGYSVTQVDGAELAQAREVNLGDALQGRVAGVNVSNIGSGVAGSSRVVIRGNVSLSGNNEPLYVIDGIPMDNSQLGSAGMWGGSDWGDGLTSINPDDIEDISVLKGATAAALWGSRASNGVVMITTKSGEGARGQDGIGVELNSNFTAEQHINTYDFQNQYGHGNRGRKPETAAQGAEFGASAWGARLDGSNVYQFDGEQRPYVANEDNLSNFYRTGYTNTNTIALTGGTTNQTFRLSMSDLRNESIVPNSGMNRQTVVLSSAGEWADRLSVDTKLQYTREDVTNRARLSDAPGNANYTLSVLPPSIDVRDLKGPTDKLGAQADGSELLYSNNIFSQNPYWATHQFVNDNLRDRFMGSGTFRFDVMEWLYVRGRIGMDWYTNRRTNLEPYGTGYRPQGAMNEIEQRVRETNLEYMVGFNQDFSDFGISGLFGGNWMRRSFETLNGRAENFNIPFLHTLGNGANQSVGYGISESGINSLFGSAELSWRDLIYLNATARNDWFSTLPTASNSILYPSIGGSFVFSDAFELPDVITFGRLRASWAQVGGGTDPYQLALNYTIVGQGHMGAALGRISQGSVPNNQLEPLTLEEYEIGFDLRLFNNRVGLDYAYYSKKTTDDILRAAISNTSGFGSATVNVGEVSNTGHEFLVTLAPMQNINFNWDVTLNLSYNENDVEQLYQDSKVLNVQEARSRNAYSQHRIAFTDEDGEFFEGGYSMIVGREHMRINGQKVYDADGLPVWDPKQRVLGSGIHPWAGGVQNNFQYKNLNFGFLVDFKLGGDLYTGTNASTYGSGMHKATLEGREDGLTINGVDEEGNQQTWNILPNTPENEGEVTVQDYYGRLGSITEYFVQDASFVKLRSLTVGYQLPARFTEGLPFSGASVSVVGRNLWLIYSEVDNVDPESTYNTSNGQGLEWFGVPQTRSFGLNVNLKF</sequence>
<evidence type="ECO:0000256" key="6">
    <source>
        <dbReference type="ARBA" id="ARBA00023237"/>
    </source>
</evidence>
<proteinExistence type="inferred from homology"/>
<dbReference type="InterPro" id="IPR012910">
    <property type="entry name" value="Plug_dom"/>
</dbReference>
<dbReference type="Gene3D" id="2.60.40.1120">
    <property type="entry name" value="Carboxypeptidase-like, regulatory domain"/>
    <property type="match status" value="1"/>
</dbReference>
<dbReference type="InterPro" id="IPR023997">
    <property type="entry name" value="TonB-dep_OMP_SusC/RagA_CS"/>
</dbReference>
<evidence type="ECO:0000256" key="7">
    <source>
        <dbReference type="PROSITE-ProRule" id="PRU01360"/>
    </source>
</evidence>
<organism evidence="10 11">
    <name type="scientific">Rhodohalobacter sulfatireducens</name>
    <dbReference type="NCBI Taxonomy" id="2911366"/>
    <lineage>
        <taxon>Bacteria</taxon>
        <taxon>Pseudomonadati</taxon>
        <taxon>Balneolota</taxon>
        <taxon>Balneolia</taxon>
        <taxon>Balneolales</taxon>
        <taxon>Balneolaceae</taxon>
        <taxon>Rhodohalobacter</taxon>
    </lineage>
</organism>
<comment type="subcellular location">
    <subcellularLocation>
        <location evidence="1 7">Cell outer membrane</location>
        <topology evidence="1 7">Multi-pass membrane protein</topology>
    </subcellularLocation>
</comment>
<feature type="chain" id="PRO_5047017521" evidence="8">
    <location>
        <begin position="36"/>
        <end position="1063"/>
    </location>
</feature>
<dbReference type="Gene3D" id="2.170.130.10">
    <property type="entry name" value="TonB-dependent receptor, plug domain"/>
    <property type="match status" value="1"/>
</dbReference>
<evidence type="ECO:0000313" key="10">
    <source>
        <dbReference type="EMBL" id="MCG2589588.1"/>
    </source>
</evidence>
<gene>
    <name evidence="10" type="ORF">L6773_13495</name>
</gene>
<dbReference type="NCBIfam" id="TIGR04057">
    <property type="entry name" value="SusC_RagA_signa"/>
    <property type="match status" value="1"/>
</dbReference>
<dbReference type="SUPFAM" id="SSF49464">
    <property type="entry name" value="Carboxypeptidase regulatory domain-like"/>
    <property type="match status" value="1"/>
</dbReference>
<dbReference type="EMBL" id="JAKLWS010000018">
    <property type="protein sequence ID" value="MCG2589588.1"/>
    <property type="molecule type" value="Genomic_DNA"/>
</dbReference>
<comment type="caution">
    <text evidence="10">The sequence shown here is derived from an EMBL/GenBank/DDBJ whole genome shotgun (WGS) entry which is preliminary data.</text>
</comment>
<keyword evidence="4 7" id="KW-0812">Transmembrane</keyword>
<keyword evidence="8" id="KW-0732">Signal</keyword>
<feature type="domain" description="TonB-dependent receptor plug" evidence="9">
    <location>
        <begin position="132"/>
        <end position="254"/>
    </location>
</feature>
<comment type="similarity">
    <text evidence="7">Belongs to the TonB-dependent receptor family.</text>
</comment>
<dbReference type="InterPro" id="IPR023996">
    <property type="entry name" value="TonB-dep_OMP_SusC/RagA"/>
</dbReference>
<dbReference type="Proteomes" id="UP001165366">
    <property type="component" value="Unassembled WGS sequence"/>
</dbReference>
<evidence type="ECO:0000256" key="1">
    <source>
        <dbReference type="ARBA" id="ARBA00004571"/>
    </source>
</evidence>
<keyword evidence="2 7" id="KW-0813">Transport</keyword>
<dbReference type="PROSITE" id="PS52016">
    <property type="entry name" value="TONB_DEPENDENT_REC_3"/>
    <property type="match status" value="1"/>
</dbReference>
<dbReference type="Pfam" id="PF13715">
    <property type="entry name" value="CarbopepD_reg_2"/>
    <property type="match status" value="1"/>
</dbReference>
<protein>
    <submittedName>
        <fullName evidence="10">SusC/RagA family TonB-linked outer membrane protein</fullName>
    </submittedName>
</protein>
<dbReference type="Pfam" id="PF07715">
    <property type="entry name" value="Plug"/>
    <property type="match status" value="1"/>
</dbReference>
<reference evidence="10" key="2">
    <citation type="submission" date="2024-05" db="EMBL/GenBank/DDBJ databases">
        <title>Rhodohalobacter halophilus gen. nov., sp. nov., a moderately halophilic member of the family Balneolaceae.</title>
        <authorList>
            <person name="Xia J."/>
        </authorList>
    </citation>
    <scope>NUCLEOTIDE SEQUENCE</scope>
    <source>
        <strain evidence="10">WB101</strain>
    </source>
</reference>
<keyword evidence="5 7" id="KW-0472">Membrane</keyword>
<accession>A0ABS9KFF8</accession>
<feature type="signal peptide" evidence="8">
    <location>
        <begin position="1"/>
        <end position="35"/>
    </location>
</feature>
<dbReference type="InterPro" id="IPR008969">
    <property type="entry name" value="CarboxyPept-like_regulatory"/>
</dbReference>
<name>A0ABS9KFF8_9BACT</name>
<dbReference type="NCBIfam" id="TIGR04056">
    <property type="entry name" value="OMP_RagA_SusC"/>
    <property type="match status" value="1"/>
</dbReference>
<reference evidence="10" key="1">
    <citation type="submission" date="2022-01" db="EMBL/GenBank/DDBJ databases">
        <authorList>
            <person name="Wang Y."/>
        </authorList>
    </citation>
    <scope>NUCLEOTIDE SEQUENCE</scope>
    <source>
        <strain evidence="10">WB101</strain>
    </source>
</reference>
<dbReference type="RefSeq" id="WP_237854948.1">
    <property type="nucleotide sequence ID" value="NZ_JAKLWS010000018.1"/>
</dbReference>
<keyword evidence="11" id="KW-1185">Reference proteome</keyword>
<evidence type="ECO:0000256" key="5">
    <source>
        <dbReference type="ARBA" id="ARBA00023136"/>
    </source>
</evidence>
<evidence type="ECO:0000256" key="3">
    <source>
        <dbReference type="ARBA" id="ARBA00022452"/>
    </source>
</evidence>
<evidence type="ECO:0000313" key="11">
    <source>
        <dbReference type="Proteomes" id="UP001165366"/>
    </source>
</evidence>
<dbReference type="InterPro" id="IPR039426">
    <property type="entry name" value="TonB-dep_rcpt-like"/>
</dbReference>
<keyword evidence="6 7" id="KW-0998">Cell outer membrane</keyword>
<dbReference type="Gene3D" id="2.40.170.20">
    <property type="entry name" value="TonB-dependent receptor, beta-barrel domain"/>
    <property type="match status" value="1"/>
</dbReference>
<dbReference type="InterPro" id="IPR036942">
    <property type="entry name" value="Beta-barrel_TonB_sf"/>
</dbReference>
<evidence type="ECO:0000256" key="2">
    <source>
        <dbReference type="ARBA" id="ARBA00022448"/>
    </source>
</evidence>